<keyword evidence="4" id="KW-1185">Reference proteome</keyword>
<keyword evidence="1" id="KW-1133">Transmembrane helix</keyword>
<dbReference type="AlphaFoldDB" id="A0A2G8T5E3"/>
<feature type="transmembrane region" description="Helical" evidence="1">
    <location>
        <begin position="172"/>
        <end position="188"/>
    </location>
</feature>
<dbReference type="Proteomes" id="UP000228593">
    <property type="component" value="Unassembled WGS sequence"/>
</dbReference>
<dbReference type="GO" id="GO:0080120">
    <property type="term" value="P:CAAX-box protein maturation"/>
    <property type="evidence" value="ECO:0007669"/>
    <property type="project" value="UniProtKB-ARBA"/>
</dbReference>
<feature type="transmembrane region" description="Helical" evidence="1">
    <location>
        <begin position="197"/>
        <end position="219"/>
    </location>
</feature>
<accession>A0A2G8T5E3</accession>
<dbReference type="PANTHER" id="PTHR43592:SF15">
    <property type="entry name" value="CAAX AMINO TERMINAL PROTEASE FAMILY PROTEIN"/>
    <property type="match status" value="1"/>
</dbReference>
<dbReference type="Pfam" id="PF02517">
    <property type="entry name" value="Rce1-like"/>
    <property type="match status" value="1"/>
</dbReference>
<dbReference type="InterPro" id="IPR014346">
    <property type="entry name" value="Prenyl_protease-related"/>
</dbReference>
<organism evidence="3 4">
    <name type="scientific">Massilia psychrophila</name>
    <dbReference type="NCBI Taxonomy" id="1603353"/>
    <lineage>
        <taxon>Bacteria</taxon>
        <taxon>Pseudomonadati</taxon>
        <taxon>Pseudomonadota</taxon>
        <taxon>Betaproteobacteria</taxon>
        <taxon>Burkholderiales</taxon>
        <taxon>Oxalobacteraceae</taxon>
        <taxon>Telluria group</taxon>
        <taxon>Massilia</taxon>
    </lineage>
</organism>
<evidence type="ECO:0000313" key="3">
    <source>
        <dbReference type="EMBL" id="PIL41280.1"/>
    </source>
</evidence>
<feature type="transmembrane region" description="Helical" evidence="1">
    <location>
        <begin position="6"/>
        <end position="31"/>
    </location>
</feature>
<dbReference type="NCBIfam" id="TIGR03008">
    <property type="entry name" value="pepcterm_CAAX"/>
    <property type="match status" value="1"/>
</dbReference>
<dbReference type="PANTHER" id="PTHR43592">
    <property type="entry name" value="CAAX AMINO TERMINAL PROTEASE"/>
    <property type="match status" value="1"/>
</dbReference>
<protein>
    <submittedName>
        <fullName evidence="3">CAAX prenyl protease-related protein</fullName>
    </submittedName>
</protein>
<feature type="transmembrane region" description="Helical" evidence="1">
    <location>
        <begin position="38"/>
        <end position="56"/>
    </location>
</feature>
<proteinExistence type="predicted"/>
<feature type="transmembrane region" description="Helical" evidence="1">
    <location>
        <begin position="109"/>
        <end position="128"/>
    </location>
</feature>
<dbReference type="GO" id="GO:0004175">
    <property type="term" value="F:endopeptidase activity"/>
    <property type="evidence" value="ECO:0007669"/>
    <property type="project" value="UniProtKB-ARBA"/>
</dbReference>
<comment type="caution">
    <text evidence="3">The sequence shown here is derived from an EMBL/GenBank/DDBJ whole genome shotgun (WGS) entry which is preliminary data.</text>
</comment>
<reference evidence="3 4" key="1">
    <citation type="submission" date="2017-10" db="EMBL/GenBank/DDBJ databases">
        <title>Massilia psychrophilum sp. nov., a novel purple-pigmented bacterium isolated from Tianshan glacier, Xinjiang Municipality, China.</title>
        <authorList>
            <person name="Wang H."/>
        </authorList>
    </citation>
    <scope>NUCLEOTIDE SEQUENCE [LARGE SCALE GENOMIC DNA]</scope>
    <source>
        <strain evidence="3 4">JCM 30813</strain>
    </source>
</reference>
<dbReference type="RefSeq" id="WP_099914724.1">
    <property type="nucleotide sequence ID" value="NZ_BMHS01000004.1"/>
</dbReference>
<keyword evidence="3" id="KW-0378">Hydrolase</keyword>
<keyword evidence="3" id="KW-0645">Protease</keyword>
<name>A0A2G8T5E3_9BURK</name>
<dbReference type="InterPro" id="IPR003675">
    <property type="entry name" value="Rce1/LyrA-like_dom"/>
</dbReference>
<feature type="transmembrane region" description="Helical" evidence="1">
    <location>
        <begin position="68"/>
        <end position="88"/>
    </location>
</feature>
<keyword evidence="1" id="KW-0472">Membrane</keyword>
<keyword evidence="1" id="KW-0812">Transmembrane</keyword>
<evidence type="ECO:0000256" key="1">
    <source>
        <dbReference type="SAM" id="Phobius"/>
    </source>
</evidence>
<dbReference type="OrthoDB" id="9787923at2"/>
<evidence type="ECO:0000313" key="4">
    <source>
        <dbReference type="Proteomes" id="UP000228593"/>
    </source>
</evidence>
<gene>
    <name evidence="3" type="ORF">CR103_03570</name>
</gene>
<sequence>MFNRAAWARILPFLTYMLFLGVAELLGYLGWSAADLRWLYGVKIGAVVLVLAVFWREYSELKTFRLPASGMLLALAAGVLVLVLWLNLGAGWMTIGTPAGFDPTTAGRIDWPLVAVRIAGAALVVPVMEELFWRSFLLRWLDTADFEIVDPAQATIKSVLITSVLFGFEHNLWLAGIVAGIAFSALYMRHRTIWSPILAHAVTNGLLGIWVVTTSSWSYW</sequence>
<feature type="domain" description="CAAX prenyl protease 2/Lysostaphin resistance protein A-like" evidence="2">
    <location>
        <begin position="114"/>
        <end position="205"/>
    </location>
</feature>
<dbReference type="GO" id="GO:0006508">
    <property type="term" value="P:proteolysis"/>
    <property type="evidence" value="ECO:0007669"/>
    <property type="project" value="UniProtKB-KW"/>
</dbReference>
<dbReference type="EMBL" id="PDOB01000003">
    <property type="protein sequence ID" value="PIL41280.1"/>
    <property type="molecule type" value="Genomic_DNA"/>
</dbReference>
<evidence type="ECO:0000259" key="2">
    <source>
        <dbReference type="Pfam" id="PF02517"/>
    </source>
</evidence>